<keyword evidence="4" id="KW-0344">Guanine-nucleotide releasing factor</keyword>
<dbReference type="STRING" id="31234.E3NIW4"/>
<evidence type="ECO:0000256" key="3">
    <source>
        <dbReference type="ARBA" id="ARBA00022490"/>
    </source>
</evidence>
<evidence type="ECO:0000256" key="1">
    <source>
        <dbReference type="ARBA" id="ARBA00004544"/>
    </source>
</evidence>
<dbReference type="InterPro" id="IPR019318">
    <property type="entry name" value="Gua_nucleotide_exch_fac_Ric8"/>
</dbReference>
<dbReference type="Proteomes" id="UP000008281">
    <property type="component" value="Unassembled WGS sequence"/>
</dbReference>
<gene>
    <name evidence="6" type="primary">Cre-ric-8</name>
    <name evidence="6" type="ORF">CRE_20068</name>
</gene>
<evidence type="ECO:0000313" key="6">
    <source>
        <dbReference type="EMBL" id="EFO99368.1"/>
    </source>
</evidence>
<sequence>MPGDHLNSDQITRIFSGSTARIEEFFSKWNFANANSTQFEMSAGDKNLLGDKIAAVIDRDELTAILLETVRLLSRERDGLESLLNNDLCDKILRHAALKWEDGYPKSVHALMEAQKCLVNTMFHSAKMRDRFYLDSQNSENILQFLSEFDESQRKESKIEWIREMNQVQSSEVWYFYHRIAFIATAMNRDFQKSWANNPQMIDHLLTAVRCVLGKTSVPQIDLLRANEALKSFFNVFCHFHGEVEAINKKKAMEACEVLRDTICSVDIVGDDVIQSAIHALSVPPLPMILSVICGDPTVPLDTTSSIDNQSIEEEREFKNMTMIEALLMALDKQLARAVALLNSTPNDQVSQEANTLTDLTGPYFQALARLCVESKHVRRYCRIRVLPPLVADEVKKRPEEHNSLRGRIVRIMMLPSATKDVAAEFLFIICKRSVNRMIKYVGFGHSAGHLANLGLLGQINQPKHASDSEDSETEDYNKVKDCVNPVTGAMYPPDHGSALAGMSDEQKEYEAMKLVDAMNKMMETGIVKPGTIGDDGKLREVSHVLELLKDAPEPKQENSDSD</sequence>
<proteinExistence type="inferred from homology"/>
<comment type="similarity">
    <text evidence="2">Belongs to the synembryn family.</text>
</comment>
<comment type="subcellular location">
    <subcellularLocation>
        <location evidence="1">Cytoplasm</location>
        <location evidence="1">Cell cortex</location>
    </subcellularLocation>
</comment>
<reference evidence="6" key="1">
    <citation type="submission" date="2007-07" db="EMBL/GenBank/DDBJ databases">
        <title>PCAP assembly of the Caenorhabditis remanei genome.</title>
        <authorList>
            <consortium name="The Caenorhabditis remanei Sequencing Consortium"/>
            <person name="Wilson R.K."/>
        </authorList>
    </citation>
    <scope>NUCLEOTIDE SEQUENCE [LARGE SCALE GENOMIC DNA]</scope>
    <source>
        <strain evidence="6">PB4641</strain>
    </source>
</reference>
<keyword evidence="3" id="KW-0963">Cytoplasm</keyword>
<dbReference type="Pfam" id="PF10165">
    <property type="entry name" value="Ric8"/>
    <property type="match status" value="1"/>
</dbReference>
<dbReference type="PANTHER" id="PTHR12425:SF5">
    <property type="entry name" value="SYNEMBRYN"/>
    <property type="match status" value="1"/>
</dbReference>
<evidence type="ECO:0000256" key="5">
    <source>
        <dbReference type="ARBA" id="ARBA00023186"/>
    </source>
</evidence>
<evidence type="ECO:0000313" key="7">
    <source>
        <dbReference type="Proteomes" id="UP000008281"/>
    </source>
</evidence>
<keyword evidence="7" id="KW-1185">Reference proteome</keyword>
<dbReference type="FunCoup" id="E3NIW4">
    <property type="interactions" value="2605"/>
</dbReference>
<dbReference type="EMBL" id="DS268716">
    <property type="protein sequence ID" value="EFO99368.1"/>
    <property type="molecule type" value="Genomic_DNA"/>
</dbReference>
<evidence type="ECO:0000256" key="2">
    <source>
        <dbReference type="ARBA" id="ARBA00009049"/>
    </source>
</evidence>
<dbReference type="OrthoDB" id="5585685at2759"/>
<dbReference type="PRINTS" id="PR01802">
    <property type="entry name" value="SYNEMBRYN"/>
</dbReference>
<name>E3NIW4_CAERE</name>
<dbReference type="GO" id="GO:0005085">
    <property type="term" value="F:guanyl-nucleotide exchange factor activity"/>
    <property type="evidence" value="ECO:0007669"/>
    <property type="project" value="UniProtKB-KW"/>
</dbReference>
<keyword evidence="5" id="KW-0143">Chaperone</keyword>
<dbReference type="GO" id="GO:0005938">
    <property type="term" value="C:cell cortex"/>
    <property type="evidence" value="ECO:0007669"/>
    <property type="project" value="UniProtKB-SubCell"/>
</dbReference>
<dbReference type="HOGENOM" id="CLU_018602_1_0_1"/>
<evidence type="ECO:0000256" key="4">
    <source>
        <dbReference type="ARBA" id="ARBA00022658"/>
    </source>
</evidence>
<organism evidence="7">
    <name type="scientific">Caenorhabditis remanei</name>
    <name type="common">Caenorhabditis vulgaris</name>
    <dbReference type="NCBI Taxonomy" id="31234"/>
    <lineage>
        <taxon>Eukaryota</taxon>
        <taxon>Metazoa</taxon>
        <taxon>Ecdysozoa</taxon>
        <taxon>Nematoda</taxon>
        <taxon>Chromadorea</taxon>
        <taxon>Rhabditida</taxon>
        <taxon>Rhabditina</taxon>
        <taxon>Rhabditomorpha</taxon>
        <taxon>Rhabditoidea</taxon>
        <taxon>Rhabditidae</taxon>
        <taxon>Peloderinae</taxon>
        <taxon>Caenorhabditis</taxon>
    </lineage>
</organism>
<dbReference type="GO" id="GO:0001965">
    <property type="term" value="F:G-protein alpha-subunit binding"/>
    <property type="evidence" value="ECO:0007669"/>
    <property type="project" value="TreeGrafter"/>
</dbReference>
<dbReference type="eggNOG" id="KOG4464">
    <property type="taxonomic scope" value="Eukaryota"/>
</dbReference>
<protein>
    <submittedName>
        <fullName evidence="6">CRE-RIC-8 protein</fullName>
    </submittedName>
</protein>
<accession>E3NIW4</accession>
<dbReference type="OMA" id="ETLCDPP"/>
<dbReference type="AlphaFoldDB" id="E3NIW4"/>
<dbReference type="PANTHER" id="PTHR12425">
    <property type="entry name" value="SYNEMBRYN"/>
    <property type="match status" value="1"/>
</dbReference>
<dbReference type="InParanoid" id="E3NIW4"/>
<dbReference type="GO" id="GO:0007186">
    <property type="term" value="P:G protein-coupled receptor signaling pathway"/>
    <property type="evidence" value="ECO:0007669"/>
    <property type="project" value="TreeGrafter"/>
</dbReference>
<dbReference type="InterPro" id="IPR008376">
    <property type="entry name" value="Chaperone_Ric-8_A/B"/>
</dbReference>